<keyword evidence="21" id="KW-0436">Ligase</keyword>
<name>A0AAV5R1A5_PICKL</name>
<feature type="domain" description="FYVE-type" evidence="20">
    <location>
        <begin position="92"/>
        <end position="170"/>
    </location>
</feature>
<evidence type="ECO:0000313" key="22">
    <source>
        <dbReference type="Proteomes" id="UP001378960"/>
    </source>
</evidence>
<evidence type="ECO:0000256" key="1">
    <source>
        <dbReference type="ARBA" id="ARBA00000900"/>
    </source>
</evidence>
<dbReference type="Pfam" id="PF13639">
    <property type="entry name" value="zf-RING_2"/>
    <property type="match status" value="1"/>
</dbReference>
<feature type="compositionally biased region" description="Gly residues" evidence="18">
    <location>
        <begin position="282"/>
        <end position="292"/>
    </location>
</feature>
<keyword evidence="8" id="KW-0519">Myristate</keyword>
<dbReference type="GO" id="GO:0016874">
    <property type="term" value="F:ligase activity"/>
    <property type="evidence" value="ECO:0007669"/>
    <property type="project" value="UniProtKB-KW"/>
</dbReference>
<keyword evidence="9" id="KW-0479">Metal-binding</keyword>
<dbReference type="Proteomes" id="UP001378960">
    <property type="component" value="Unassembled WGS sequence"/>
</dbReference>
<evidence type="ECO:0000256" key="16">
    <source>
        <dbReference type="ARBA" id="ARBA00023288"/>
    </source>
</evidence>
<dbReference type="EMBL" id="BTGB01000002">
    <property type="protein sequence ID" value="GMM45224.1"/>
    <property type="molecule type" value="Genomic_DNA"/>
</dbReference>
<evidence type="ECO:0000256" key="12">
    <source>
        <dbReference type="ARBA" id="ARBA00022786"/>
    </source>
</evidence>
<sequence>MSAVSDPIEQSNNARLLSIDEPIERSTTTNINATSTEIENNDNTIVVNDENRIRNNTHITLPTMNEETVRNIDGTIETIAQQEVEEPYWHDDKLFNECQECGIKFSFFIRRHHCRKCGKIYCNKCCGKYCKYIPGSYVIEESGNEGKKLVSGMYKYLEFRTCDSCYEEIKMLKEALGIIEERDENREDHNETDDSDDGEGDRENIDETNSNVDTINGIKHSEPREITMEISESRAGTESIELGKVECPICGIDIGEKPESERERHISQCLTEHEFGSPNTNKGGGGTEGGIAGRRDKNRMIVYKLEDKDSKLDNEDIEECVICLEDIEPGDVVGRLECLCCFHYKCIKDWINRKGVCECPVHSLI</sequence>
<keyword evidence="7" id="KW-0808">Transferase</keyword>
<dbReference type="InterPro" id="IPR017455">
    <property type="entry name" value="Znf_FYVE-rel"/>
</dbReference>
<evidence type="ECO:0000256" key="14">
    <source>
        <dbReference type="ARBA" id="ARBA00023136"/>
    </source>
</evidence>
<dbReference type="PROSITE" id="PS50178">
    <property type="entry name" value="ZF_FYVE"/>
    <property type="match status" value="1"/>
</dbReference>
<comment type="caution">
    <text evidence="21">The sequence shown here is derived from an EMBL/GenBank/DDBJ whole genome shotgun (WGS) entry which is preliminary data.</text>
</comment>
<evidence type="ECO:0000313" key="21">
    <source>
        <dbReference type="EMBL" id="GMM45224.1"/>
    </source>
</evidence>
<dbReference type="GO" id="GO:0032266">
    <property type="term" value="F:phosphatidylinositol-3-phosphate binding"/>
    <property type="evidence" value="ECO:0007669"/>
    <property type="project" value="UniProtKB-ARBA"/>
</dbReference>
<dbReference type="PANTHER" id="PTHR46661:SF4">
    <property type="entry name" value="RING-TYPE DOMAIN-CONTAINING PROTEIN"/>
    <property type="match status" value="1"/>
</dbReference>
<accession>A0AAV5R1A5</accession>
<dbReference type="AlphaFoldDB" id="A0AAV5R1A5"/>
<dbReference type="SUPFAM" id="SSF57903">
    <property type="entry name" value="FYVE/PHD zinc finger"/>
    <property type="match status" value="1"/>
</dbReference>
<keyword evidence="10" id="KW-0967">Endosome</keyword>
<evidence type="ECO:0000256" key="15">
    <source>
        <dbReference type="ARBA" id="ARBA00023228"/>
    </source>
</evidence>
<evidence type="ECO:0000256" key="9">
    <source>
        <dbReference type="ARBA" id="ARBA00022723"/>
    </source>
</evidence>
<protein>
    <recommendedName>
        <fullName evidence="6">RING-type E3 ubiquitin transferase</fullName>
        <ecNumber evidence="6">2.3.2.27</ecNumber>
    </recommendedName>
</protein>
<evidence type="ECO:0000259" key="19">
    <source>
        <dbReference type="PROSITE" id="PS50089"/>
    </source>
</evidence>
<keyword evidence="22" id="KW-1185">Reference proteome</keyword>
<dbReference type="GO" id="GO:0008270">
    <property type="term" value="F:zinc ion binding"/>
    <property type="evidence" value="ECO:0007669"/>
    <property type="project" value="UniProtKB-KW"/>
</dbReference>
<dbReference type="GO" id="GO:0070936">
    <property type="term" value="P:protein K48-linked ubiquitination"/>
    <property type="evidence" value="ECO:0007669"/>
    <property type="project" value="TreeGrafter"/>
</dbReference>
<dbReference type="GO" id="GO:0061630">
    <property type="term" value="F:ubiquitin protein ligase activity"/>
    <property type="evidence" value="ECO:0007669"/>
    <property type="project" value="UniProtKB-EC"/>
</dbReference>
<dbReference type="InterPro" id="IPR051878">
    <property type="entry name" value="ZNRF_ubiq-protein_ligase"/>
</dbReference>
<comment type="catalytic activity">
    <reaction evidence="1">
        <text>S-ubiquitinyl-[E2 ubiquitin-conjugating enzyme]-L-cysteine + [acceptor protein]-L-lysine = [E2 ubiquitin-conjugating enzyme]-L-cysteine + N(6)-ubiquitinyl-[acceptor protein]-L-lysine.</text>
        <dbReference type="EC" id="2.3.2.27"/>
    </reaction>
</comment>
<dbReference type="InterPro" id="IPR013083">
    <property type="entry name" value="Znf_RING/FYVE/PHD"/>
</dbReference>
<keyword evidence="12" id="KW-0833">Ubl conjugation pathway</keyword>
<evidence type="ECO:0000259" key="20">
    <source>
        <dbReference type="PROSITE" id="PS50178"/>
    </source>
</evidence>
<dbReference type="Gene3D" id="3.30.40.10">
    <property type="entry name" value="Zinc/RING finger domain, C3HC4 (zinc finger)"/>
    <property type="match status" value="2"/>
</dbReference>
<feature type="region of interest" description="Disordered" evidence="18">
    <location>
        <begin position="273"/>
        <end position="293"/>
    </location>
</feature>
<comment type="subcellular location">
    <subcellularLocation>
        <location evidence="3">Endosome</location>
    </subcellularLocation>
    <subcellularLocation>
        <location evidence="4">Lysosome</location>
    </subcellularLocation>
    <subcellularLocation>
        <location evidence="2">Membrane</location>
        <topology evidence="2">Peripheral membrane protein</topology>
    </subcellularLocation>
</comment>
<proteinExistence type="predicted"/>
<evidence type="ECO:0000256" key="4">
    <source>
        <dbReference type="ARBA" id="ARBA00004371"/>
    </source>
</evidence>
<evidence type="ECO:0000256" key="13">
    <source>
        <dbReference type="ARBA" id="ARBA00022833"/>
    </source>
</evidence>
<feature type="domain" description="RING-type" evidence="19">
    <location>
        <begin position="320"/>
        <end position="363"/>
    </location>
</feature>
<evidence type="ECO:0000256" key="8">
    <source>
        <dbReference type="ARBA" id="ARBA00022707"/>
    </source>
</evidence>
<evidence type="ECO:0000256" key="6">
    <source>
        <dbReference type="ARBA" id="ARBA00012483"/>
    </source>
</evidence>
<dbReference type="PROSITE" id="PS50089">
    <property type="entry name" value="ZF_RING_2"/>
    <property type="match status" value="1"/>
</dbReference>
<dbReference type="SMART" id="SM00064">
    <property type="entry name" value="FYVE"/>
    <property type="match status" value="1"/>
</dbReference>
<dbReference type="InterPro" id="IPR000306">
    <property type="entry name" value="Znf_FYVE"/>
</dbReference>
<dbReference type="Pfam" id="PF01363">
    <property type="entry name" value="FYVE"/>
    <property type="match status" value="1"/>
</dbReference>
<evidence type="ECO:0000256" key="11">
    <source>
        <dbReference type="ARBA" id="ARBA00022771"/>
    </source>
</evidence>
<keyword evidence="13" id="KW-0862">Zinc</keyword>
<dbReference type="CDD" id="cd16489">
    <property type="entry name" value="mRING-CH-C4HC2H_ZNRF"/>
    <property type="match status" value="1"/>
</dbReference>
<evidence type="ECO:0000256" key="10">
    <source>
        <dbReference type="ARBA" id="ARBA00022753"/>
    </source>
</evidence>
<evidence type="ECO:0000256" key="17">
    <source>
        <dbReference type="PROSITE-ProRule" id="PRU00175"/>
    </source>
</evidence>
<dbReference type="GO" id="GO:0016020">
    <property type="term" value="C:membrane"/>
    <property type="evidence" value="ECO:0007669"/>
    <property type="project" value="UniProtKB-SubCell"/>
</dbReference>
<dbReference type="InterPro" id="IPR011011">
    <property type="entry name" value="Znf_FYVE_PHD"/>
</dbReference>
<feature type="compositionally biased region" description="Acidic residues" evidence="18">
    <location>
        <begin position="190"/>
        <end position="206"/>
    </location>
</feature>
<dbReference type="GO" id="GO:0043161">
    <property type="term" value="P:proteasome-mediated ubiquitin-dependent protein catabolic process"/>
    <property type="evidence" value="ECO:0007669"/>
    <property type="project" value="TreeGrafter"/>
</dbReference>
<keyword evidence="15" id="KW-0458">Lysosome</keyword>
<evidence type="ECO:0000256" key="3">
    <source>
        <dbReference type="ARBA" id="ARBA00004177"/>
    </source>
</evidence>
<reference evidence="21 22" key="1">
    <citation type="journal article" date="2023" name="Elife">
        <title>Identification of key yeast species and microbe-microbe interactions impacting larval growth of Drosophila in the wild.</title>
        <authorList>
            <person name="Mure A."/>
            <person name="Sugiura Y."/>
            <person name="Maeda R."/>
            <person name="Honda K."/>
            <person name="Sakurai N."/>
            <person name="Takahashi Y."/>
            <person name="Watada M."/>
            <person name="Katoh T."/>
            <person name="Gotoh A."/>
            <person name="Gotoh Y."/>
            <person name="Taniguchi I."/>
            <person name="Nakamura K."/>
            <person name="Hayashi T."/>
            <person name="Katayama T."/>
            <person name="Uemura T."/>
            <person name="Hattori Y."/>
        </authorList>
    </citation>
    <scope>NUCLEOTIDE SEQUENCE [LARGE SCALE GENOMIC DNA]</scope>
    <source>
        <strain evidence="21 22">PK-24</strain>
    </source>
</reference>
<evidence type="ECO:0000256" key="7">
    <source>
        <dbReference type="ARBA" id="ARBA00022679"/>
    </source>
</evidence>
<evidence type="ECO:0000256" key="2">
    <source>
        <dbReference type="ARBA" id="ARBA00004170"/>
    </source>
</evidence>
<dbReference type="EC" id="2.3.2.27" evidence="6"/>
<dbReference type="PANTHER" id="PTHR46661">
    <property type="entry name" value="E3 UBIQUITIN-PROTEIN LIGASE ZNRF1-LIKE PROTEIN"/>
    <property type="match status" value="1"/>
</dbReference>
<evidence type="ECO:0000256" key="5">
    <source>
        <dbReference type="ARBA" id="ARBA00004906"/>
    </source>
</evidence>
<dbReference type="SUPFAM" id="SSF57850">
    <property type="entry name" value="RING/U-box"/>
    <property type="match status" value="1"/>
</dbReference>
<dbReference type="GO" id="GO:0005768">
    <property type="term" value="C:endosome"/>
    <property type="evidence" value="ECO:0007669"/>
    <property type="project" value="UniProtKB-SubCell"/>
</dbReference>
<comment type="pathway">
    <text evidence="5">Protein modification; protein ubiquitination.</text>
</comment>
<dbReference type="InterPro" id="IPR001841">
    <property type="entry name" value="Znf_RING"/>
</dbReference>
<keyword evidence="11 17" id="KW-0863">Zinc-finger</keyword>
<keyword evidence="14" id="KW-0472">Membrane</keyword>
<evidence type="ECO:0000256" key="18">
    <source>
        <dbReference type="SAM" id="MobiDB-lite"/>
    </source>
</evidence>
<organism evidence="21 22">
    <name type="scientific">Pichia kluyveri</name>
    <name type="common">Yeast</name>
    <dbReference type="NCBI Taxonomy" id="36015"/>
    <lineage>
        <taxon>Eukaryota</taxon>
        <taxon>Fungi</taxon>
        <taxon>Dikarya</taxon>
        <taxon>Ascomycota</taxon>
        <taxon>Saccharomycotina</taxon>
        <taxon>Pichiomycetes</taxon>
        <taxon>Pichiales</taxon>
        <taxon>Pichiaceae</taxon>
        <taxon>Pichia</taxon>
    </lineage>
</organism>
<gene>
    <name evidence="21" type="ORF">DAPK24_017990</name>
</gene>
<keyword evidence="16" id="KW-0449">Lipoprotein</keyword>
<feature type="region of interest" description="Disordered" evidence="18">
    <location>
        <begin position="182"/>
        <end position="217"/>
    </location>
</feature>